<accession>E3KJ40</accession>
<dbReference type="KEGG" id="pgr:PGTG_10035"/>
<dbReference type="OrthoDB" id="2500430at2759"/>
<dbReference type="RefSeq" id="XP_003328734.2">
    <property type="nucleotide sequence ID" value="XM_003328686.2"/>
</dbReference>
<reference key="1">
    <citation type="submission" date="2007-01" db="EMBL/GenBank/DDBJ databases">
        <title>The Genome Sequence of Puccinia graminis f. sp. tritici Strain CRL 75-36-700-3.</title>
        <authorList>
            <consortium name="The Broad Institute Genome Sequencing Platform"/>
            <person name="Birren B."/>
            <person name="Lander E."/>
            <person name="Galagan J."/>
            <person name="Nusbaum C."/>
            <person name="Devon K."/>
            <person name="Cuomo C."/>
            <person name="Jaffe D."/>
            <person name="Butler J."/>
            <person name="Alvarez P."/>
            <person name="Gnerre S."/>
            <person name="Grabherr M."/>
            <person name="Mauceli E."/>
            <person name="Brockman W."/>
            <person name="Young S."/>
            <person name="LaButti K."/>
            <person name="Sykes S."/>
            <person name="DeCaprio D."/>
            <person name="Crawford M."/>
            <person name="Koehrsen M."/>
            <person name="Engels R."/>
            <person name="Montgomery P."/>
            <person name="Pearson M."/>
            <person name="Howarth C."/>
            <person name="Larson L."/>
            <person name="White J."/>
            <person name="Zeng Q."/>
            <person name="Kodira C."/>
            <person name="Yandava C."/>
            <person name="Alvarado L."/>
            <person name="O'Leary S."/>
            <person name="Szabo L."/>
            <person name="Dean R."/>
            <person name="Schein J."/>
        </authorList>
    </citation>
    <scope>NUCLEOTIDE SEQUENCE</scope>
    <source>
        <strain>CRL 75-36-700-3</strain>
    </source>
</reference>
<organism evidence="5 6">
    <name type="scientific">Puccinia graminis f. sp. tritici (strain CRL 75-36-700-3 / race SCCL)</name>
    <name type="common">Black stem rust fungus</name>
    <dbReference type="NCBI Taxonomy" id="418459"/>
    <lineage>
        <taxon>Eukaryota</taxon>
        <taxon>Fungi</taxon>
        <taxon>Dikarya</taxon>
        <taxon>Basidiomycota</taxon>
        <taxon>Pucciniomycotina</taxon>
        <taxon>Pucciniomycetes</taxon>
        <taxon>Pucciniales</taxon>
        <taxon>Pucciniaceae</taxon>
        <taxon>Puccinia</taxon>
    </lineage>
</organism>
<evidence type="ECO:0000256" key="2">
    <source>
        <dbReference type="ARBA" id="ARBA00022679"/>
    </source>
</evidence>
<keyword evidence="6" id="KW-1185">Reference proteome</keyword>
<dbReference type="PROSITE" id="PS51158">
    <property type="entry name" value="ALPHA_KINASE"/>
    <property type="match status" value="1"/>
</dbReference>
<dbReference type="InterPro" id="IPR004166">
    <property type="entry name" value="a-kinase_dom"/>
</dbReference>
<gene>
    <name evidence="5" type="ORF">PGTG_10035</name>
</gene>
<dbReference type="SUPFAM" id="SSF56112">
    <property type="entry name" value="Protein kinase-like (PK-like)"/>
    <property type="match status" value="1"/>
</dbReference>
<dbReference type="Proteomes" id="UP000008783">
    <property type="component" value="Unassembled WGS sequence"/>
</dbReference>
<name>E3KJ40_PUCGT</name>
<evidence type="ECO:0000256" key="1">
    <source>
        <dbReference type="ARBA" id="ARBA00022527"/>
    </source>
</evidence>
<feature type="domain" description="Alpha-type protein kinase" evidence="4">
    <location>
        <begin position="319"/>
        <end position="593"/>
    </location>
</feature>
<keyword evidence="3" id="KW-0418">Kinase</keyword>
<dbReference type="GeneID" id="10545657"/>
<keyword evidence="2" id="KW-0808">Transferase</keyword>
<dbReference type="EMBL" id="DS178290">
    <property type="protein sequence ID" value="EFP84315.2"/>
    <property type="molecule type" value="Genomic_DNA"/>
</dbReference>
<dbReference type="AlphaFoldDB" id="E3KJ40"/>
<dbReference type="InterPro" id="IPR011009">
    <property type="entry name" value="Kinase-like_dom_sf"/>
</dbReference>
<evidence type="ECO:0000256" key="3">
    <source>
        <dbReference type="ARBA" id="ARBA00022777"/>
    </source>
</evidence>
<evidence type="ECO:0000259" key="4">
    <source>
        <dbReference type="PROSITE" id="PS51158"/>
    </source>
</evidence>
<reference evidence="6" key="2">
    <citation type="journal article" date="2011" name="Proc. Natl. Acad. Sci. U.S.A.">
        <title>Obligate biotrophy features unraveled by the genomic analysis of rust fungi.</title>
        <authorList>
            <person name="Duplessis S."/>
            <person name="Cuomo C.A."/>
            <person name="Lin Y.-C."/>
            <person name="Aerts A."/>
            <person name="Tisserant E."/>
            <person name="Veneault-Fourrey C."/>
            <person name="Joly D.L."/>
            <person name="Hacquard S."/>
            <person name="Amselem J."/>
            <person name="Cantarel B.L."/>
            <person name="Chiu R."/>
            <person name="Coutinho P.M."/>
            <person name="Feau N."/>
            <person name="Field M."/>
            <person name="Frey P."/>
            <person name="Gelhaye E."/>
            <person name="Goldberg J."/>
            <person name="Grabherr M.G."/>
            <person name="Kodira C.D."/>
            <person name="Kohler A."/>
            <person name="Kuees U."/>
            <person name="Lindquist E.A."/>
            <person name="Lucas S.M."/>
            <person name="Mago R."/>
            <person name="Mauceli E."/>
            <person name="Morin E."/>
            <person name="Murat C."/>
            <person name="Pangilinan J.L."/>
            <person name="Park R."/>
            <person name="Pearson M."/>
            <person name="Quesneville H."/>
            <person name="Rouhier N."/>
            <person name="Sakthikumar S."/>
            <person name="Salamov A.A."/>
            <person name="Schmutz J."/>
            <person name="Selles B."/>
            <person name="Shapiro H."/>
            <person name="Tanguay P."/>
            <person name="Tuskan G.A."/>
            <person name="Henrissat B."/>
            <person name="Van de Peer Y."/>
            <person name="Rouze P."/>
            <person name="Ellis J.G."/>
            <person name="Dodds P.N."/>
            <person name="Schein J.E."/>
            <person name="Zhong S."/>
            <person name="Hamelin R.C."/>
            <person name="Grigoriev I.V."/>
            <person name="Szabo L.J."/>
            <person name="Martin F."/>
        </authorList>
    </citation>
    <scope>NUCLEOTIDE SEQUENCE [LARGE SCALE GENOMIC DNA]</scope>
    <source>
        <strain evidence="6">CRL 75-36-700-3 / race SCCL</strain>
    </source>
</reference>
<evidence type="ECO:0000313" key="5">
    <source>
        <dbReference type="EMBL" id="EFP84315.2"/>
    </source>
</evidence>
<dbReference type="InParanoid" id="E3KJ40"/>
<keyword evidence="1" id="KW-0723">Serine/threonine-protein kinase</keyword>
<dbReference type="Pfam" id="PF02816">
    <property type="entry name" value="Alpha_kinase"/>
    <property type="match status" value="1"/>
</dbReference>
<dbReference type="VEuPathDB" id="FungiDB:PGTG_10035"/>
<proteinExistence type="predicted"/>
<protein>
    <submittedName>
        <fullName evidence="5">AKL18</fullName>
    </submittedName>
</protein>
<sequence length="642" mass="71898">MNPTQAFQTKRDEAIARARNLYGTPTLPQVPAFLNRTPISTLPVSKAAEPVLNGIQVTKPVSNTTAVQAFNISQEPYHLARRQRVTPQPYPATRSSRLIAKKVIAGKGAIPLMNAPEKVQVQCGFEMWSKGRFVAGQAVIRSASWVFHADINAHQVLLQELCQKHEGNLELITKSTEDREFFSEAHFPFCRLGTRKGSVNDHESFVQFLKDNKVIDLIFDRDNFTNHSLDEEERLGMEEETRRYAASSSTALTINSHDITQNFGSAVIEPEFQAVPQNPASAIVETTLTGSDNSVALPSNASMMLSPYVVAALEEEGLLFIRKSPPWVSETILDPTDLRWNHFGTAQHSHWYCGLDDLGWVDGVRYQLEIDGLNTSQKICLYRVDYQKPLRCKKTSKVIRAEILDSGFAYPMVAEYSLVEKDLTRDTYMKEANYTMRRYAAARQFLAIFCQEIKESNASPAQKKMAKVLRVSHRISIPRTDDIFKDGQDDDFIPLPTGLDDPANIGEELMDRPEDIPTRLLHAFQHWVYVKTNGQLTLTHFKGNPPLLSHPKIIDLNPEATWSKGQDSISMMSQFIAKHECTTACLALDLSILQEIPWAPVKKAGTALGISSAANKKSVMDDEDIALVSVVRQGHKALNMSK</sequence>
<dbReference type="GO" id="GO:0004674">
    <property type="term" value="F:protein serine/threonine kinase activity"/>
    <property type="evidence" value="ECO:0007669"/>
    <property type="project" value="UniProtKB-KW"/>
</dbReference>
<evidence type="ECO:0000313" key="6">
    <source>
        <dbReference type="Proteomes" id="UP000008783"/>
    </source>
</evidence>
<dbReference type="GO" id="GO:0005524">
    <property type="term" value="F:ATP binding"/>
    <property type="evidence" value="ECO:0007669"/>
    <property type="project" value="InterPro"/>
</dbReference>
<dbReference type="HOGENOM" id="CLU_006433_0_0_1"/>
<dbReference type="Gene3D" id="3.20.200.10">
    <property type="entry name" value="MHCK/EF2 kinase"/>
    <property type="match status" value="1"/>
</dbReference>